<dbReference type="InterPro" id="IPR050103">
    <property type="entry name" value="Class-III_PLP-dep_AT"/>
</dbReference>
<comment type="caution">
    <text evidence="4">The sequence shown here is derived from an EMBL/GenBank/DDBJ whole genome shotgun (WGS) entry which is preliminary data.</text>
</comment>
<evidence type="ECO:0000256" key="1">
    <source>
        <dbReference type="ARBA" id="ARBA00001933"/>
    </source>
</evidence>
<evidence type="ECO:0000313" key="5">
    <source>
        <dbReference type="Proteomes" id="UP000738402"/>
    </source>
</evidence>
<comment type="pathway">
    <text evidence="3">Amino-acid biosynthesis; L-proline biosynthesis; L-glutamate 5-semialdehyde from L-ornithine: step 1/1.</text>
</comment>
<dbReference type="GO" id="GO:0042802">
    <property type="term" value="F:identical protein binding"/>
    <property type="evidence" value="ECO:0007669"/>
    <property type="project" value="TreeGrafter"/>
</dbReference>
<dbReference type="EMBL" id="JAHLUH010000012">
    <property type="protein sequence ID" value="KAG7725628.1"/>
    <property type="molecule type" value="Genomic_DNA"/>
</dbReference>
<dbReference type="GO" id="GO:0004587">
    <property type="term" value="F:ornithine aminotransferase activity"/>
    <property type="evidence" value="ECO:0007669"/>
    <property type="project" value="UniProtKB-EC"/>
</dbReference>
<keyword evidence="3" id="KW-0032">Aminotransferase</keyword>
<sequence>MSPSDARLGAKLKEVLNYERVVCMLSGADATDTATKIARKWGYKVKGIPIDQAFALTTCACYHGLKFSTHSFDVKPDPLFGPYVPQVGFSSPSGVPVRYGDIESLREALEKDHDTIAAFMVEPIQGGAGIVDPPKGYLKDAFDLC</sequence>
<dbReference type="GO" id="GO:0030170">
    <property type="term" value="F:pyridoxal phosphate binding"/>
    <property type="evidence" value="ECO:0007669"/>
    <property type="project" value="InterPro"/>
</dbReference>
<dbReference type="EC" id="2.6.1.13" evidence="3"/>
<keyword evidence="3" id="KW-0663">Pyridoxal phosphate</keyword>
<dbReference type="InterPro" id="IPR015421">
    <property type="entry name" value="PyrdxlP-dep_Trfase_major"/>
</dbReference>
<protein>
    <recommendedName>
        <fullName evidence="3">Ornithine aminotransferase</fullName>
        <ecNumber evidence="3">2.6.1.13</ecNumber>
    </recommendedName>
</protein>
<dbReference type="SUPFAM" id="SSF53383">
    <property type="entry name" value="PLP-dependent transferases"/>
    <property type="match status" value="1"/>
</dbReference>
<evidence type="ECO:0000256" key="2">
    <source>
        <dbReference type="ARBA" id="ARBA00008954"/>
    </source>
</evidence>
<comment type="similarity">
    <text evidence="2 3">Belongs to the class-III pyridoxal-phosphate-dependent aminotransferase family.</text>
</comment>
<dbReference type="Pfam" id="PF00202">
    <property type="entry name" value="Aminotran_3"/>
    <property type="match status" value="1"/>
</dbReference>
<evidence type="ECO:0000313" key="4">
    <source>
        <dbReference type="EMBL" id="KAG7725628.1"/>
    </source>
</evidence>
<dbReference type="AlphaFoldDB" id="A0AAN6D416"/>
<proteinExistence type="inferred from homology"/>
<gene>
    <name evidence="4" type="ORF">KL933_004194</name>
</gene>
<dbReference type="InterPro" id="IPR005814">
    <property type="entry name" value="Aminotrans_3"/>
</dbReference>
<dbReference type="InterPro" id="IPR015424">
    <property type="entry name" value="PyrdxlP-dep_Trfase"/>
</dbReference>
<dbReference type="GO" id="GO:0019544">
    <property type="term" value="P:L-arginine catabolic process to L-glutamate"/>
    <property type="evidence" value="ECO:0007669"/>
    <property type="project" value="TreeGrafter"/>
</dbReference>
<evidence type="ECO:0000256" key="3">
    <source>
        <dbReference type="RuleBase" id="RU365036"/>
    </source>
</evidence>
<reference evidence="4" key="1">
    <citation type="journal article" date="2021" name="G3 (Bethesda)">
        <title>Genomic diversity, chromosomal rearrangements, and interspecies hybridization in the ogataea polymorpha species complex.</title>
        <authorList>
            <person name="Hanson S.J."/>
            <person name="Cinneide E.O."/>
            <person name="Salzberg L.I."/>
            <person name="Wolfe K.H."/>
            <person name="McGowan J."/>
            <person name="Fitzpatrick D.A."/>
            <person name="Matlin K."/>
        </authorList>
    </citation>
    <scope>NUCLEOTIDE SEQUENCE</scope>
    <source>
        <strain evidence="4">83-405-1</strain>
    </source>
</reference>
<comment type="cofactor">
    <cofactor evidence="1 3">
        <name>pyridoxal 5'-phosphate</name>
        <dbReference type="ChEBI" id="CHEBI:597326"/>
    </cofactor>
</comment>
<name>A0AAN6D416_9ASCO</name>
<comment type="catalytic activity">
    <reaction evidence="3">
        <text>a 2-oxocarboxylate + L-ornithine = L-glutamate 5-semialdehyde + an L-alpha-amino acid</text>
        <dbReference type="Rhea" id="RHEA:13877"/>
        <dbReference type="ChEBI" id="CHEBI:35179"/>
        <dbReference type="ChEBI" id="CHEBI:46911"/>
        <dbReference type="ChEBI" id="CHEBI:58066"/>
        <dbReference type="ChEBI" id="CHEBI:59869"/>
        <dbReference type="EC" id="2.6.1.13"/>
    </reaction>
</comment>
<dbReference type="GO" id="GO:0010121">
    <property type="term" value="P:L-arginine catabolic process to proline via ornithine"/>
    <property type="evidence" value="ECO:0007669"/>
    <property type="project" value="TreeGrafter"/>
</dbReference>
<dbReference type="Proteomes" id="UP000738402">
    <property type="component" value="Unassembled WGS sequence"/>
</dbReference>
<dbReference type="PANTHER" id="PTHR11986">
    <property type="entry name" value="AMINOTRANSFERASE CLASS III"/>
    <property type="match status" value="1"/>
</dbReference>
<dbReference type="PANTHER" id="PTHR11986:SF18">
    <property type="entry name" value="ORNITHINE AMINOTRANSFERASE, MITOCHONDRIAL"/>
    <property type="match status" value="1"/>
</dbReference>
<organism evidence="4 5">
    <name type="scientific">Ogataea haglerorum</name>
    <dbReference type="NCBI Taxonomy" id="1937702"/>
    <lineage>
        <taxon>Eukaryota</taxon>
        <taxon>Fungi</taxon>
        <taxon>Dikarya</taxon>
        <taxon>Ascomycota</taxon>
        <taxon>Saccharomycotina</taxon>
        <taxon>Pichiomycetes</taxon>
        <taxon>Pichiales</taxon>
        <taxon>Pichiaceae</taxon>
        <taxon>Ogataea</taxon>
    </lineage>
</organism>
<dbReference type="Gene3D" id="3.40.640.10">
    <property type="entry name" value="Type I PLP-dependent aspartate aminotransferase-like (Major domain)"/>
    <property type="match status" value="1"/>
</dbReference>
<dbReference type="GO" id="GO:0005737">
    <property type="term" value="C:cytoplasm"/>
    <property type="evidence" value="ECO:0007669"/>
    <property type="project" value="TreeGrafter"/>
</dbReference>
<accession>A0AAN6D416</accession>
<keyword evidence="3" id="KW-0808">Transferase</keyword>